<proteinExistence type="predicted"/>
<protein>
    <submittedName>
        <fullName evidence="1">(northern house mosquito) hypothetical protein</fullName>
    </submittedName>
</protein>
<name>A0A8D8IZ01_CULPI</name>
<dbReference type="AlphaFoldDB" id="A0A8D8IZ01"/>
<dbReference type="EMBL" id="HBUE01160565">
    <property type="protein sequence ID" value="CAG6509724.1"/>
    <property type="molecule type" value="Transcribed_RNA"/>
</dbReference>
<reference evidence="1" key="1">
    <citation type="submission" date="2021-05" db="EMBL/GenBank/DDBJ databases">
        <authorList>
            <person name="Alioto T."/>
            <person name="Alioto T."/>
            <person name="Gomez Garrido J."/>
        </authorList>
    </citation>
    <scope>NUCLEOTIDE SEQUENCE</scope>
</reference>
<accession>A0A8D8IZ01</accession>
<organism evidence="1">
    <name type="scientific">Culex pipiens</name>
    <name type="common">House mosquito</name>
    <dbReference type="NCBI Taxonomy" id="7175"/>
    <lineage>
        <taxon>Eukaryota</taxon>
        <taxon>Metazoa</taxon>
        <taxon>Ecdysozoa</taxon>
        <taxon>Arthropoda</taxon>
        <taxon>Hexapoda</taxon>
        <taxon>Insecta</taxon>
        <taxon>Pterygota</taxon>
        <taxon>Neoptera</taxon>
        <taxon>Endopterygota</taxon>
        <taxon>Diptera</taxon>
        <taxon>Nematocera</taxon>
        <taxon>Culicoidea</taxon>
        <taxon>Culicidae</taxon>
        <taxon>Culicinae</taxon>
        <taxon>Culicini</taxon>
        <taxon>Culex</taxon>
        <taxon>Culex</taxon>
    </lineage>
</organism>
<sequence length="138" mass="14093">MTDLADSKDCTFFIVIGRFSSATSVGSVASFTSATSVSSLNSLVSGLFCMVSALDDSSYSGGLFSVSAPTARLRMSRISPTDCSITLSASLKSLSSGRSLTSEALFRSISRTRAAFIFGSSGLSSTILSPLGVAGLSS</sequence>
<dbReference type="EMBL" id="HBUE01265747">
    <property type="protein sequence ID" value="CAG6561123.1"/>
    <property type="molecule type" value="Transcribed_RNA"/>
</dbReference>
<evidence type="ECO:0000313" key="1">
    <source>
        <dbReference type="EMBL" id="CAG6561123.1"/>
    </source>
</evidence>